<proteinExistence type="predicted"/>
<comment type="caution">
    <text evidence="1">The sequence shown here is derived from an EMBL/GenBank/DDBJ whole genome shotgun (WGS) entry which is preliminary data.</text>
</comment>
<organism evidence="1 2">
    <name type="scientific">Phytophthora oleae</name>
    <dbReference type="NCBI Taxonomy" id="2107226"/>
    <lineage>
        <taxon>Eukaryota</taxon>
        <taxon>Sar</taxon>
        <taxon>Stramenopiles</taxon>
        <taxon>Oomycota</taxon>
        <taxon>Peronosporomycetes</taxon>
        <taxon>Peronosporales</taxon>
        <taxon>Peronosporaceae</taxon>
        <taxon>Phytophthora</taxon>
    </lineage>
</organism>
<gene>
    <name evidence="1" type="ORF">V7S43_015457</name>
</gene>
<accession>A0ABD3EYV4</accession>
<evidence type="ECO:0000313" key="1">
    <source>
        <dbReference type="EMBL" id="KAL3659466.1"/>
    </source>
</evidence>
<evidence type="ECO:0000313" key="2">
    <source>
        <dbReference type="Proteomes" id="UP001632037"/>
    </source>
</evidence>
<reference evidence="1 2" key="1">
    <citation type="submission" date="2024-09" db="EMBL/GenBank/DDBJ databases">
        <title>Genome sequencing and assembly of Phytophthora oleae, isolate VK10A, causative agent of rot of olive drupes.</title>
        <authorList>
            <person name="Conti Taguali S."/>
            <person name="Riolo M."/>
            <person name="La Spada F."/>
            <person name="Cacciola S.O."/>
            <person name="Dionisio G."/>
        </authorList>
    </citation>
    <scope>NUCLEOTIDE SEQUENCE [LARGE SCALE GENOMIC DNA]</scope>
    <source>
        <strain evidence="1 2">VK10A</strain>
    </source>
</reference>
<dbReference type="AlphaFoldDB" id="A0ABD3EYV4"/>
<dbReference type="EMBL" id="JBIMZQ010000046">
    <property type="protein sequence ID" value="KAL3659466.1"/>
    <property type="molecule type" value="Genomic_DNA"/>
</dbReference>
<dbReference type="Proteomes" id="UP001632037">
    <property type="component" value="Unassembled WGS sequence"/>
</dbReference>
<name>A0ABD3EYV4_9STRA</name>
<keyword evidence="2" id="KW-1185">Reference proteome</keyword>
<sequence>MNLDADEIEEDGEKEALRVGMTFALGTDALHAVQDYALSQTKAVKVMQRSGVRRFIGCTSEGCTVFTYGSWHISSINPKHVNCVSSANPTRRQIAELPTFESAVRADGTVSARTLTEQIQSRDGISLVKKRRALYCAREEVNDIGVEALAKHYTKISGATYF</sequence>
<protein>
    <submittedName>
        <fullName evidence="1">Uncharacterized protein</fullName>
    </submittedName>
</protein>